<organism evidence="1 2">
    <name type="scientific">Pseudovirgaria hyperparasitica</name>
    <dbReference type="NCBI Taxonomy" id="470096"/>
    <lineage>
        <taxon>Eukaryota</taxon>
        <taxon>Fungi</taxon>
        <taxon>Dikarya</taxon>
        <taxon>Ascomycota</taxon>
        <taxon>Pezizomycotina</taxon>
        <taxon>Dothideomycetes</taxon>
        <taxon>Dothideomycetes incertae sedis</taxon>
        <taxon>Acrospermales</taxon>
        <taxon>Acrospermaceae</taxon>
        <taxon>Pseudovirgaria</taxon>
    </lineage>
</organism>
<keyword evidence="2" id="KW-1185">Reference proteome</keyword>
<dbReference type="EMBL" id="ML996566">
    <property type="protein sequence ID" value="KAF2761594.1"/>
    <property type="molecule type" value="Genomic_DNA"/>
</dbReference>
<accession>A0A6A6WHN6</accession>
<sequence length="303" mass="35035">MAHLPTDPRAILSHLLSAITAPESRHFDRYGEFSRRNEGDLEQLLYSFLRPELIRLFQTRRVNPRTLQALQPNTEYPKTGVYYHSIFGRDRHHRAYIGQSTDMPTRIKKQHMYFRWRRDHPSLHCHALEDSSYDTYIIIAVIPNPQAYTASDLSLLLNLLEMWCCLLFQTLPKGLLREYLPGETAVAARDFEHLNVALPLDQGDTGVYHDVEELANSHDRLVRSYYQRCRSSVPPAQHDVPDTIASLPNWNRGVLAGGLVLAIAMSLLLQRRTLRPSRYETPFGRGLGSLGNYLFQRFWPLRP</sequence>
<dbReference type="RefSeq" id="XP_033604045.1">
    <property type="nucleotide sequence ID" value="XM_033746402.1"/>
</dbReference>
<evidence type="ECO:0000313" key="1">
    <source>
        <dbReference type="EMBL" id="KAF2761594.1"/>
    </source>
</evidence>
<reference evidence="1" key="1">
    <citation type="journal article" date="2020" name="Stud. Mycol.">
        <title>101 Dothideomycetes genomes: a test case for predicting lifestyles and emergence of pathogens.</title>
        <authorList>
            <person name="Haridas S."/>
            <person name="Albert R."/>
            <person name="Binder M."/>
            <person name="Bloem J."/>
            <person name="Labutti K."/>
            <person name="Salamov A."/>
            <person name="Andreopoulos B."/>
            <person name="Baker S."/>
            <person name="Barry K."/>
            <person name="Bills G."/>
            <person name="Bluhm B."/>
            <person name="Cannon C."/>
            <person name="Castanera R."/>
            <person name="Culley D."/>
            <person name="Daum C."/>
            <person name="Ezra D."/>
            <person name="Gonzalez J."/>
            <person name="Henrissat B."/>
            <person name="Kuo A."/>
            <person name="Liang C."/>
            <person name="Lipzen A."/>
            <person name="Lutzoni F."/>
            <person name="Magnuson J."/>
            <person name="Mondo S."/>
            <person name="Nolan M."/>
            <person name="Ohm R."/>
            <person name="Pangilinan J."/>
            <person name="Park H.-J."/>
            <person name="Ramirez L."/>
            <person name="Alfaro M."/>
            <person name="Sun H."/>
            <person name="Tritt A."/>
            <person name="Yoshinaga Y."/>
            <person name="Zwiers L.-H."/>
            <person name="Turgeon B."/>
            <person name="Goodwin S."/>
            <person name="Spatafora J."/>
            <person name="Crous P."/>
            <person name="Grigoriev I."/>
        </authorList>
    </citation>
    <scope>NUCLEOTIDE SEQUENCE</scope>
    <source>
        <strain evidence="1">CBS 121739</strain>
    </source>
</reference>
<protein>
    <recommendedName>
        <fullName evidence="3">GIY-YIG domain-containing protein</fullName>
    </recommendedName>
</protein>
<dbReference type="OrthoDB" id="5412936at2759"/>
<dbReference type="AlphaFoldDB" id="A0A6A6WHN6"/>
<dbReference type="GeneID" id="54487456"/>
<evidence type="ECO:0008006" key="3">
    <source>
        <dbReference type="Google" id="ProtNLM"/>
    </source>
</evidence>
<proteinExistence type="predicted"/>
<name>A0A6A6WHN6_9PEZI</name>
<evidence type="ECO:0000313" key="2">
    <source>
        <dbReference type="Proteomes" id="UP000799437"/>
    </source>
</evidence>
<dbReference type="Proteomes" id="UP000799437">
    <property type="component" value="Unassembled WGS sequence"/>
</dbReference>
<gene>
    <name evidence="1" type="ORF">EJ05DRAFT_496500</name>
</gene>